<dbReference type="InterPro" id="IPR034660">
    <property type="entry name" value="DinB/YfiT-like"/>
</dbReference>
<sequence length="228" mass="23666">MADTLAPAGTPHSAPRTPVIAADIEATIAIAVAALSAVPADADWGVPAGATDWTCREFADHLVDALFSYAAQLAPGRPPTDAWVPFQEVRGRAGGPSVIVAADPEAGAAGVAQAVEAVAGMVAALVALRGPEVRSYHSYGIADPEGFAAMTVIETLVHTYDIGQGLGFAITPPEDLCDRALARLFPEAPAGTGRWQTMLWATGRAELPGQERRGPTWRWHSAPLGEAV</sequence>
<dbReference type="InterPro" id="IPR024344">
    <property type="entry name" value="MDMPI_metal-binding"/>
</dbReference>
<protein>
    <submittedName>
        <fullName evidence="3">Maleylpyruvate isomerase N-terminal domain-containing protein</fullName>
    </submittedName>
</protein>
<dbReference type="SUPFAM" id="SSF109854">
    <property type="entry name" value="DinB/YfiT-like putative metalloenzymes"/>
    <property type="match status" value="1"/>
</dbReference>
<evidence type="ECO:0000313" key="3">
    <source>
        <dbReference type="EMBL" id="MCF2527525.1"/>
    </source>
</evidence>
<evidence type="ECO:0000256" key="1">
    <source>
        <dbReference type="SAM" id="MobiDB-lite"/>
    </source>
</evidence>
<dbReference type="AlphaFoldDB" id="A0AA41PY39"/>
<dbReference type="Proteomes" id="UP001165378">
    <property type="component" value="Unassembled WGS sequence"/>
</dbReference>
<keyword evidence="4" id="KW-1185">Reference proteome</keyword>
<proteinExistence type="predicted"/>
<feature type="domain" description="Mycothiol-dependent maleylpyruvate isomerase metal-binding" evidence="2">
    <location>
        <begin position="30"/>
        <end position="162"/>
    </location>
</feature>
<gene>
    <name evidence="3" type="ORF">LZ495_09905</name>
</gene>
<reference evidence="3" key="1">
    <citation type="submission" date="2022-01" db="EMBL/GenBank/DDBJ databases">
        <title>Genome-Based Taxonomic Classification of the Phylum Actinobacteria.</title>
        <authorList>
            <person name="Gao Y."/>
        </authorList>
    </citation>
    <scope>NUCLEOTIDE SEQUENCE</scope>
    <source>
        <strain evidence="3">KLBMP 8922</strain>
    </source>
</reference>
<evidence type="ECO:0000313" key="4">
    <source>
        <dbReference type="Proteomes" id="UP001165378"/>
    </source>
</evidence>
<dbReference type="RefSeq" id="WP_235051673.1">
    <property type="nucleotide sequence ID" value="NZ_JAKFHA010000004.1"/>
</dbReference>
<name>A0AA41PY39_9ACTN</name>
<keyword evidence="3" id="KW-0413">Isomerase</keyword>
<dbReference type="GO" id="GO:0016853">
    <property type="term" value="F:isomerase activity"/>
    <property type="evidence" value="ECO:0007669"/>
    <property type="project" value="UniProtKB-KW"/>
</dbReference>
<comment type="caution">
    <text evidence="3">The sequence shown here is derived from an EMBL/GenBank/DDBJ whole genome shotgun (WGS) entry which is preliminary data.</text>
</comment>
<dbReference type="Gene3D" id="1.20.120.450">
    <property type="entry name" value="dinb family like domain"/>
    <property type="match status" value="1"/>
</dbReference>
<feature type="region of interest" description="Disordered" evidence="1">
    <location>
        <begin position="209"/>
        <end position="228"/>
    </location>
</feature>
<organism evidence="3 4">
    <name type="scientific">Yinghuangia soli</name>
    <dbReference type="NCBI Taxonomy" id="2908204"/>
    <lineage>
        <taxon>Bacteria</taxon>
        <taxon>Bacillati</taxon>
        <taxon>Actinomycetota</taxon>
        <taxon>Actinomycetes</taxon>
        <taxon>Kitasatosporales</taxon>
        <taxon>Streptomycetaceae</taxon>
        <taxon>Yinghuangia</taxon>
    </lineage>
</organism>
<dbReference type="Pfam" id="PF11716">
    <property type="entry name" value="MDMPI_N"/>
    <property type="match status" value="1"/>
</dbReference>
<dbReference type="EMBL" id="JAKFHA010000004">
    <property type="protein sequence ID" value="MCF2527525.1"/>
    <property type="molecule type" value="Genomic_DNA"/>
</dbReference>
<evidence type="ECO:0000259" key="2">
    <source>
        <dbReference type="Pfam" id="PF11716"/>
    </source>
</evidence>
<dbReference type="GO" id="GO:0046872">
    <property type="term" value="F:metal ion binding"/>
    <property type="evidence" value="ECO:0007669"/>
    <property type="project" value="InterPro"/>
</dbReference>
<accession>A0AA41PY39</accession>